<geneLocation type="plasmid" evidence="1 2">
    <name>pLPU83d</name>
</geneLocation>
<gene>
    <name evidence="1" type="ORF">LPU83_pLPU83d_0216</name>
</gene>
<keyword evidence="1" id="KW-0614">Plasmid</keyword>
<dbReference type="Proteomes" id="UP000019443">
    <property type="component" value="Plasmid pLPU83d"/>
</dbReference>
<evidence type="ECO:0000313" key="1">
    <source>
        <dbReference type="EMBL" id="CDM61587.1"/>
    </source>
</evidence>
<dbReference type="PATRIC" id="fig|348824.6.peg.5812"/>
<organism evidence="1 2">
    <name type="scientific">Rhizobium favelukesii</name>
    <dbReference type="NCBI Taxonomy" id="348824"/>
    <lineage>
        <taxon>Bacteria</taxon>
        <taxon>Pseudomonadati</taxon>
        <taxon>Pseudomonadota</taxon>
        <taxon>Alphaproteobacteria</taxon>
        <taxon>Hyphomicrobiales</taxon>
        <taxon>Rhizobiaceae</taxon>
        <taxon>Rhizobium/Agrobacterium group</taxon>
        <taxon>Rhizobium</taxon>
    </lineage>
</organism>
<dbReference type="RefSeq" id="WP_157997387.1">
    <property type="nucleotide sequence ID" value="NZ_ATTO01000041.1"/>
</dbReference>
<dbReference type="KEGG" id="rhl:LPU83_pLPU83d_0216"/>
<reference evidence="1" key="1">
    <citation type="submission" date="2013-11" db="EMBL/GenBank/DDBJ databases">
        <title>Draft genome sequence of the broad-host-range Rhizobium sp. LPU83 strain, a member of the low-genetic diversity Oregon-like Rhizobium sp. group.</title>
        <authorList>
            <person name="Wibberg D."/>
            <person name="Puehler A."/>
            <person name="Schlueter A."/>
        </authorList>
    </citation>
    <scope>NUCLEOTIDE SEQUENCE [LARGE SCALE GENOMIC DNA]</scope>
    <source>
        <strain evidence="1">LPU83</strain>
        <plasmid evidence="1">pLPU83d</plasmid>
    </source>
</reference>
<accession>W6RKD2</accession>
<name>W6RKD2_9HYPH</name>
<protein>
    <submittedName>
        <fullName evidence="1">Uncharacterized protein</fullName>
    </submittedName>
</protein>
<dbReference type="HOGENOM" id="CLU_3065551_0_0_5"/>
<dbReference type="AlphaFoldDB" id="W6RKD2"/>
<dbReference type="EMBL" id="HG916855">
    <property type="protein sequence ID" value="CDM61587.1"/>
    <property type="molecule type" value="Genomic_DNA"/>
</dbReference>
<sequence length="53" mass="6160">MRETSIHFSPDCLIEDSWLHGQHELKQRTMAGIDDVNRHPVIHTWTHKLAEAA</sequence>
<keyword evidence="2" id="KW-1185">Reference proteome</keyword>
<evidence type="ECO:0000313" key="2">
    <source>
        <dbReference type="Proteomes" id="UP000019443"/>
    </source>
</evidence>
<proteinExistence type="predicted"/>